<sequence length="934" mass="105659">MNEIIRNSLKGWQVIVTDSSGNIIDENSRRRSRRGGSERIFLQRISDGVSFTRGDSILVNDKTTKTYSIYCINEIRLNTLNNPVELIGFTYLRWFEVAPLNYYKELSPSIYDNASKSMDYYKDKFLKEVNKNEIFLTAELSEISIKDFINVANVVIPEKWNNESMKLDQDFILKYICEPDSSNFTEVNFESMKKTLVEYDPKSSENYLKRLSTRAKNRLNTITKPKTVCKVEVKVEPPSLNFEGESKLSSKPQPNAVIKATSVKATSLTTPSETNTKSSKISSSASTLANENTSLSLQPYTNDKLQTNVTDINQIPPVHDASKESFAQNSISKTPNQNNNTIKKKLKPEYTKSESNVVSVTETGIDTNLSSNTSQSSIGDSSLSNFTKTSISNSTKSNRDELNSNSDEPAIPLNGNNNINDIQSNVMKNKALMEGKVVKIKSRTMVEQIKGMQHKYRKYINVLRTLETTSDEVVKDTKKNSVEVENYPANNSFDDLYLKPLVGFCEKVCNDNKKDIIKKSEYSRIFCTIVSFLNTESSGYILVKGILSTGKTFTIQKILQGLLDYSHSKSILQIANISLSDSIEDEDQFYSDLWNQLTDETLNKHQSKDALNSYFLHVSKRKKRHTLIIMDNFNPDKVVQTSFLKSVINWSASQESKLIVVSISRDFNISTLGLSSDIFNNLNLTNVLFEKMSKAELFTLVQMNLQALSERLYHKNGKQLSINNHASTHGGLVQIMLPEKEELNHMCSVIANISTGVNDALDICINLVKDAIQYSLMNQSRNNFHSRIKLLISFSTLKSVMAKRESSNILKSIMELPFLLQLALVSVYKVSIGALTNNGEDNFKIISRELLKFLHDKKYKNVAETFNNCILCSLGDITDKQMFSVEEAVTFISWGNIFMNLKRLNMVKLGVCPRNVSLAIDGKYVEEFLENWLT</sequence>
<dbReference type="GO" id="GO:0005694">
    <property type="term" value="C:chromosome"/>
    <property type="evidence" value="ECO:0007669"/>
    <property type="project" value="UniProtKB-ARBA"/>
</dbReference>
<dbReference type="GO" id="GO:0003688">
    <property type="term" value="F:DNA replication origin binding"/>
    <property type="evidence" value="ECO:0007669"/>
    <property type="project" value="TreeGrafter"/>
</dbReference>
<evidence type="ECO:0000259" key="2">
    <source>
        <dbReference type="PROSITE" id="PS51038"/>
    </source>
</evidence>
<feature type="region of interest" description="Disordered" evidence="1">
    <location>
        <begin position="322"/>
        <end position="418"/>
    </location>
</feature>
<feature type="compositionally biased region" description="Polar residues" evidence="1">
    <location>
        <begin position="353"/>
        <end position="383"/>
    </location>
</feature>
<dbReference type="AlphaFoldDB" id="G8BPB3"/>
<accession>G8BPB3</accession>
<dbReference type="Proteomes" id="UP000005666">
    <property type="component" value="Chromosome 2"/>
</dbReference>
<dbReference type="InterPro" id="IPR001025">
    <property type="entry name" value="BAH_dom"/>
</dbReference>
<dbReference type="GeneID" id="11535167"/>
<reference evidence="3 4" key="1">
    <citation type="journal article" date="2011" name="Proc. Natl. Acad. Sci. U.S.A.">
        <title>Evolutionary erosion of yeast sex chromosomes by mating-type switching accidents.</title>
        <authorList>
            <person name="Gordon J.L."/>
            <person name="Armisen D."/>
            <person name="Proux-Wera E."/>
            <person name="Oheigeartaigh S.S."/>
            <person name="Byrne K.P."/>
            <person name="Wolfe K.H."/>
        </authorList>
    </citation>
    <scope>NUCLEOTIDE SEQUENCE [LARGE SCALE GENOMIC DNA]</scope>
    <source>
        <strain evidence="4">ATCC 24235 / CBS 4417 / NBRC 1672 / NRRL Y-8282 / UCD 70-5</strain>
    </source>
</reference>
<dbReference type="GO" id="GO:0003682">
    <property type="term" value="F:chromatin binding"/>
    <property type="evidence" value="ECO:0007669"/>
    <property type="project" value="InterPro"/>
</dbReference>
<dbReference type="STRING" id="1071381.G8BPB3"/>
<dbReference type="Pfam" id="PF01426">
    <property type="entry name" value="BAH"/>
    <property type="match status" value="1"/>
</dbReference>
<dbReference type="HOGENOM" id="CLU_012774_1_1_1"/>
<feature type="compositionally biased region" description="Polar residues" evidence="1">
    <location>
        <begin position="325"/>
        <end position="341"/>
    </location>
</feature>
<dbReference type="InterPro" id="IPR027417">
    <property type="entry name" value="P-loop_NTPase"/>
</dbReference>
<evidence type="ECO:0000313" key="4">
    <source>
        <dbReference type="Proteomes" id="UP000005666"/>
    </source>
</evidence>
<dbReference type="GO" id="GO:0033314">
    <property type="term" value="P:mitotic DNA replication checkpoint signaling"/>
    <property type="evidence" value="ECO:0007669"/>
    <property type="project" value="TreeGrafter"/>
</dbReference>
<dbReference type="SMART" id="SM00439">
    <property type="entry name" value="BAH"/>
    <property type="match status" value="1"/>
</dbReference>
<dbReference type="SUPFAM" id="SSF82061">
    <property type="entry name" value="BAH domain"/>
    <property type="match status" value="1"/>
</dbReference>
<dbReference type="KEGG" id="tpf:TPHA_0B01710"/>
<keyword evidence="4" id="KW-1185">Reference proteome</keyword>
<name>G8BPB3_TETPH</name>
<dbReference type="GO" id="GO:0006270">
    <property type="term" value="P:DNA replication initiation"/>
    <property type="evidence" value="ECO:0007669"/>
    <property type="project" value="TreeGrafter"/>
</dbReference>
<dbReference type="Gene3D" id="3.40.50.300">
    <property type="entry name" value="P-loop containing nucleotide triphosphate hydrolases"/>
    <property type="match status" value="1"/>
</dbReference>
<gene>
    <name evidence="3" type="primary">TPHA0B01710</name>
    <name evidence="3" type="ordered locus">TPHA_0B01710</name>
</gene>
<dbReference type="PANTHER" id="PTHR10763">
    <property type="entry name" value="CELL DIVISION CONTROL PROTEIN 6-RELATED"/>
    <property type="match status" value="1"/>
</dbReference>
<dbReference type="PANTHER" id="PTHR10763:SF26">
    <property type="entry name" value="CELL DIVISION CONTROL PROTEIN 6 HOMOLOG"/>
    <property type="match status" value="1"/>
</dbReference>
<evidence type="ECO:0000256" key="1">
    <source>
        <dbReference type="SAM" id="MobiDB-lite"/>
    </source>
</evidence>
<organism evidence="3 4">
    <name type="scientific">Tetrapisispora phaffii (strain ATCC 24235 / CBS 4417 / NBRC 1672 / NRRL Y-8282 / UCD 70-5)</name>
    <name type="common">Yeast</name>
    <name type="synonym">Fabospora phaffii</name>
    <dbReference type="NCBI Taxonomy" id="1071381"/>
    <lineage>
        <taxon>Eukaryota</taxon>
        <taxon>Fungi</taxon>
        <taxon>Dikarya</taxon>
        <taxon>Ascomycota</taxon>
        <taxon>Saccharomycotina</taxon>
        <taxon>Saccharomycetes</taxon>
        <taxon>Saccharomycetales</taxon>
        <taxon>Saccharomycetaceae</taxon>
        <taxon>Tetrapisispora</taxon>
    </lineage>
</organism>
<dbReference type="Gene3D" id="2.30.30.490">
    <property type="match status" value="1"/>
</dbReference>
<dbReference type="eggNOG" id="KOG1514">
    <property type="taxonomic scope" value="Eukaryota"/>
</dbReference>
<protein>
    <recommendedName>
        <fullName evidence="2">BAH domain-containing protein</fullName>
    </recommendedName>
</protein>
<dbReference type="PROSITE" id="PS51038">
    <property type="entry name" value="BAH"/>
    <property type="match status" value="1"/>
</dbReference>
<dbReference type="InterPro" id="IPR043151">
    <property type="entry name" value="BAH_sf"/>
</dbReference>
<dbReference type="OMA" id="YVAINGM"/>
<feature type="domain" description="BAH" evidence="2">
    <location>
        <begin position="49"/>
        <end position="188"/>
    </location>
</feature>
<proteinExistence type="predicted"/>
<dbReference type="InterPro" id="IPR050311">
    <property type="entry name" value="ORC1/CDC6"/>
</dbReference>
<dbReference type="SUPFAM" id="SSF52540">
    <property type="entry name" value="P-loop containing nucleoside triphosphate hydrolases"/>
    <property type="match status" value="1"/>
</dbReference>
<dbReference type="RefSeq" id="XP_003684278.1">
    <property type="nucleotide sequence ID" value="XM_003684230.1"/>
</dbReference>
<feature type="compositionally biased region" description="Low complexity" evidence="1">
    <location>
        <begin position="384"/>
        <end position="396"/>
    </location>
</feature>
<dbReference type="OrthoDB" id="1926878at2759"/>
<dbReference type="EMBL" id="HE612857">
    <property type="protein sequence ID" value="CCE61844.1"/>
    <property type="molecule type" value="Genomic_DNA"/>
</dbReference>
<evidence type="ECO:0000313" key="3">
    <source>
        <dbReference type="EMBL" id="CCE61844.1"/>
    </source>
</evidence>